<protein>
    <submittedName>
        <fullName evidence="2">SUMF1/EgtB/PvdO family nonheme iron enzyme</fullName>
    </submittedName>
</protein>
<accession>A0ABV7QB92</accession>
<dbReference type="EMBL" id="JBHRWI010000015">
    <property type="protein sequence ID" value="MFC3510612.1"/>
    <property type="molecule type" value="Genomic_DNA"/>
</dbReference>
<dbReference type="InterPro" id="IPR051043">
    <property type="entry name" value="Sulfatase_Mod_Factor_Kinase"/>
</dbReference>
<sequence length="458" mass="49963">MAHWRELLPEKQLFERQLRPEALKADLAALGQAVARCPDGEIEEACAVAAMHELPWVRQALLRALAVRAPQHDEVRAAVGWLTHDYEDFVAFEAVTLAGELRLREVLADLLVIVGRASERVTGFAGKPVGIGHAVVLRAITAIIGSTDQAVLRSVEDELFAEGVDQAEYPARPVEDAADGGSHEHGSMAAVPGGVVLGGPPPAFAGENLLFDWNDPPEERHCAGFRIDKLPVSNAEYDLFAGSPAALRHRFCHPREPKGKLHLRNTLLDSRSGPGHPVTGVDWFDAYAYARSLGKRLPTETEWQRAGEGPDRRAYPWGDEFDGARTRCLPPPSGNGWATVDRWRDELLGLADDPPAHTARERGMPGNVSPFGVGDLSGNVWEWTSSCFDGPAFSPVGTDRDAIDVIYDQRSYVVIKGGTWTSLPEQASLAFRGRDLAFDRHFEIGFRCVCDCGGDGAR</sequence>
<dbReference type="InterPro" id="IPR016187">
    <property type="entry name" value="CTDL_fold"/>
</dbReference>
<evidence type="ECO:0000313" key="3">
    <source>
        <dbReference type="Proteomes" id="UP001595764"/>
    </source>
</evidence>
<reference evidence="3" key="1">
    <citation type="journal article" date="2019" name="Int. J. Syst. Evol. Microbiol.">
        <title>The Global Catalogue of Microorganisms (GCM) 10K type strain sequencing project: providing services to taxonomists for standard genome sequencing and annotation.</title>
        <authorList>
            <consortium name="The Broad Institute Genomics Platform"/>
            <consortium name="The Broad Institute Genome Sequencing Center for Infectious Disease"/>
            <person name="Wu L."/>
            <person name="Ma J."/>
        </authorList>
    </citation>
    <scope>NUCLEOTIDE SEQUENCE [LARGE SCALE GENOMIC DNA]</scope>
    <source>
        <strain evidence="3">CGMCC 4.7682</strain>
    </source>
</reference>
<dbReference type="SUPFAM" id="SSF56436">
    <property type="entry name" value="C-type lectin-like"/>
    <property type="match status" value="1"/>
</dbReference>
<dbReference type="PANTHER" id="PTHR23150">
    <property type="entry name" value="SULFATASE MODIFYING FACTOR 1, 2"/>
    <property type="match status" value="1"/>
</dbReference>
<dbReference type="RefSeq" id="WP_377868652.1">
    <property type="nucleotide sequence ID" value="NZ_JBHMAY010000007.1"/>
</dbReference>
<feature type="domain" description="Sulfatase-modifying factor enzyme-like" evidence="1">
    <location>
        <begin position="187"/>
        <end position="449"/>
    </location>
</feature>
<dbReference type="Pfam" id="PF03781">
    <property type="entry name" value="FGE-sulfatase"/>
    <property type="match status" value="1"/>
</dbReference>
<dbReference type="PANTHER" id="PTHR23150:SF19">
    <property type="entry name" value="FORMYLGLYCINE-GENERATING ENZYME"/>
    <property type="match status" value="1"/>
</dbReference>
<comment type="caution">
    <text evidence="2">The sequence shown here is derived from an EMBL/GenBank/DDBJ whole genome shotgun (WGS) entry which is preliminary data.</text>
</comment>
<dbReference type="InterPro" id="IPR042095">
    <property type="entry name" value="SUMF_sf"/>
</dbReference>
<name>A0ABV7QB92_9PSEU</name>
<dbReference type="Proteomes" id="UP001595764">
    <property type="component" value="Unassembled WGS sequence"/>
</dbReference>
<evidence type="ECO:0000313" key="2">
    <source>
        <dbReference type="EMBL" id="MFC3510612.1"/>
    </source>
</evidence>
<organism evidence="2 3">
    <name type="scientific">Amycolatopsis halotolerans</name>
    <dbReference type="NCBI Taxonomy" id="330083"/>
    <lineage>
        <taxon>Bacteria</taxon>
        <taxon>Bacillati</taxon>
        <taxon>Actinomycetota</taxon>
        <taxon>Actinomycetes</taxon>
        <taxon>Pseudonocardiales</taxon>
        <taxon>Pseudonocardiaceae</taxon>
        <taxon>Amycolatopsis</taxon>
    </lineage>
</organism>
<proteinExistence type="predicted"/>
<dbReference type="InterPro" id="IPR005532">
    <property type="entry name" value="SUMF_dom"/>
</dbReference>
<evidence type="ECO:0000259" key="1">
    <source>
        <dbReference type="Pfam" id="PF03781"/>
    </source>
</evidence>
<keyword evidence="3" id="KW-1185">Reference proteome</keyword>
<gene>
    <name evidence="2" type="ORF">ACFORO_10600</name>
</gene>
<dbReference type="Gene3D" id="3.90.1580.10">
    <property type="entry name" value="paralog of FGE (formylglycine-generating enzyme)"/>
    <property type="match status" value="1"/>
</dbReference>